<evidence type="ECO:0000313" key="2">
    <source>
        <dbReference type="EMBL" id="EMA51197.1"/>
    </source>
</evidence>
<dbReference type="STRING" id="1227457.C451_15923"/>
<reference evidence="2 3" key="1">
    <citation type="journal article" date="2014" name="PLoS Genet.">
        <title>Phylogenetically driven sequencing of extremely halophilic archaea reveals strategies for static and dynamic osmo-response.</title>
        <authorList>
            <person name="Becker E.A."/>
            <person name="Seitzer P.M."/>
            <person name="Tritt A."/>
            <person name="Larsen D."/>
            <person name="Krusor M."/>
            <person name="Yao A.I."/>
            <person name="Wu D."/>
            <person name="Madern D."/>
            <person name="Eisen J.A."/>
            <person name="Darling A.E."/>
            <person name="Facciotti M.T."/>
        </authorList>
    </citation>
    <scope>NUCLEOTIDE SEQUENCE [LARGE SCALE GENOMIC DNA]</scope>
    <source>
        <strain evidence="2 3">JCM 13552</strain>
    </source>
</reference>
<proteinExistence type="predicted"/>
<evidence type="ECO:0000313" key="3">
    <source>
        <dbReference type="Proteomes" id="UP000011680"/>
    </source>
</evidence>
<protein>
    <submittedName>
        <fullName evidence="2">Uncharacterized protein</fullName>
    </submittedName>
</protein>
<accession>M0MZN4</accession>
<name>M0MZN4_9EURY</name>
<feature type="compositionally biased region" description="Low complexity" evidence="1">
    <location>
        <begin position="46"/>
        <end position="59"/>
    </location>
</feature>
<dbReference type="AlphaFoldDB" id="M0MZN4"/>
<dbReference type="EMBL" id="AOMF01000166">
    <property type="protein sequence ID" value="EMA51197.1"/>
    <property type="molecule type" value="Genomic_DNA"/>
</dbReference>
<feature type="compositionally biased region" description="Low complexity" evidence="1">
    <location>
        <begin position="92"/>
        <end position="113"/>
    </location>
</feature>
<keyword evidence="3" id="KW-1185">Reference proteome</keyword>
<dbReference type="Proteomes" id="UP000011680">
    <property type="component" value="Unassembled WGS sequence"/>
</dbReference>
<dbReference type="InterPro" id="IPR047676">
    <property type="entry name" value="FxLYD_dom"/>
</dbReference>
<dbReference type="PATRIC" id="fig|1227457.3.peg.3091"/>
<feature type="compositionally biased region" description="Acidic residues" evidence="1">
    <location>
        <begin position="60"/>
        <end position="91"/>
    </location>
</feature>
<organism evidence="2 3">
    <name type="scientific">Halococcus thailandensis JCM 13552</name>
    <dbReference type="NCBI Taxonomy" id="1227457"/>
    <lineage>
        <taxon>Archaea</taxon>
        <taxon>Methanobacteriati</taxon>
        <taxon>Methanobacteriota</taxon>
        <taxon>Stenosarchaea group</taxon>
        <taxon>Halobacteria</taxon>
        <taxon>Halobacteriales</taxon>
        <taxon>Halococcaceae</taxon>
        <taxon>Halococcus</taxon>
    </lineage>
</organism>
<feature type="compositionally biased region" description="Low complexity" evidence="1">
    <location>
        <begin position="14"/>
        <end position="24"/>
    </location>
</feature>
<feature type="region of interest" description="Disordered" evidence="1">
    <location>
        <begin position="1"/>
        <end position="114"/>
    </location>
</feature>
<dbReference type="NCBIfam" id="NF038353">
    <property type="entry name" value="FxLYD_dom"/>
    <property type="match status" value="1"/>
</dbReference>
<evidence type="ECO:0000256" key="1">
    <source>
        <dbReference type="SAM" id="MobiDB-lite"/>
    </source>
</evidence>
<sequence>MVGAATSLGLAGCSSETGENNSSGNGSGDESTEAASGDAETEMESGGESTEAGGDATEASSDEEATDAESEESEDETATESDESSDEESSETDASSGDSESSSVSDSGDTDVSVKSADIADAFSLDSVEYYSEDVSNGVRGEVTNTSDSSISYTGIEVKFYDGEDTRIGEALDNTSDLGGGETYAFDAIGMLDSDKADSIASYTITVSDSAL</sequence>
<comment type="caution">
    <text evidence="2">The sequence shown here is derived from an EMBL/GenBank/DDBJ whole genome shotgun (WGS) entry which is preliminary data.</text>
</comment>
<gene>
    <name evidence="2" type="ORF">C451_15923</name>
</gene>